<accession>A0A1H5U6K8</accession>
<protein>
    <submittedName>
        <fullName evidence="3">Uncharacterized protein</fullName>
    </submittedName>
</protein>
<evidence type="ECO:0000256" key="2">
    <source>
        <dbReference type="SAM" id="Phobius"/>
    </source>
</evidence>
<keyword evidence="2" id="KW-1133">Transmembrane helix</keyword>
<dbReference type="AlphaFoldDB" id="A0A1H5U6K8"/>
<feature type="transmembrane region" description="Helical" evidence="2">
    <location>
        <begin position="367"/>
        <end position="385"/>
    </location>
</feature>
<dbReference type="InterPro" id="IPR011990">
    <property type="entry name" value="TPR-like_helical_dom_sf"/>
</dbReference>
<dbReference type="SMART" id="SM00028">
    <property type="entry name" value="TPR"/>
    <property type="match status" value="4"/>
</dbReference>
<keyword evidence="2" id="KW-0472">Membrane</keyword>
<dbReference type="PROSITE" id="PS51257">
    <property type="entry name" value="PROKAR_LIPOPROTEIN"/>
    <property type="match status" value="1"/>
</dbReference>
<dbReference type="Gene3D" id="1.25.40.10">
    <property type="entry name" value="Tetratricopeptide repeat domain"/>
    <property type="match status" value="1"/>
</dbReference>
<feature type="repeat" description="TPR" evidence="1">
    <location>
        <begin position="102"/>
        <end position="135"/>
    </location>
</feature>
<dbReference type="Proteomes" id="UP000236735">
    <property type="component" value="Unassembled WGS sequence"/>
</dbReference>
<gene>
    <name evidence="3" type="ORF">SAMN05216354_1273</name>
</gene>
<name>A0A1H5U6K8_XYLRU</name>
<reference evidence="3 4" key="1">
    <citation type="submission" date="2016-10" db="EMBL/GenBank/DDBJ databases">
        <authorList>
            <person name="de Groot N.N."/>
        </authorList>
    </citation>
    <scope>NUCLEOTIDE SEQUENCE [LARGE SCALE GENOMIC DNA]</scope>
    <source>
        <strain evidence="3 4">AR32</strain>
    </source>
</reference>
<evidence type="ECO:0000313" key="3">
    <source>
        <dbReference type="EMBL" id="SEF70640.1"/>
    </source>
</evidence>
<evidence type="ECO:0000313" key="4">
    <source>
        <dbReference type="Proteomes" id="UP000236735"/>
    </source>
</evidence>
<proteinExistence type="predicted"/>
<dbReference type="SUPFAM" id="SSF48452">
    <property type="entry name" value="TPR-like"/>
    <property type="match status" value="1"/>
</dbReference>
<dbReference type="InterPro" id="IPR019734">
    <property type="entry name" value="TPR_rpt"/>
</dbReference>
<keyword evidence="1" id="KW-0802">TPR repeat</keyword>
<dbReference type="EMBL" id="FNUV01000003">
    <property type="protein sequence ID" value="SEF70640.1"/>
    <property type="molecule type" value="Genomic_DNA"/>
</dbReference>
<sequence length="521" mass="60909">MSHYFNRYILFAMLLLASCSKDNSLEKMEQIKMIGNKDPNKALVMLDSLDTEIKGESDYAIHKYELLRVRLNDKADNIPSSDSLIKKQIEYFDKNGSADEKQEAYYYAGSVYRDLQDTPRALEHFFKSLDYALGNKECDSILLENTYSNLSYLYFQVQDYNNALEAAQKEFKVNKDNNNDKIIAFMHLGATYLAVDSSRQAKAAFDSAYSHAIHSKDITNLQDVLIHLLNKYSEMKDMERAKRCKALIYINPLKEFSSISCMAFAQYYESIGKQDSAVIYCKRVLEEKSYINSMYDAAKMLFRIYSRAGETYLTNYYAGIYMQLSDSMDFGKRQELAATVNNEYKYHLDQRKEQELKDEKEKYKNRFTIVSLSALLLACIGYAFYYRRKNKHLQQVLELSSQLTEKIDQNKRIITMLHQSELEGKAEDVIKAIKQSSKGKMEITSVEWKQLYQAVDELYPSFKDRLLKELGTFTEHQMQVCYLMRIGLSTSQIYNMVDLSRTTIWRWVKKYKWLTNSDYNA</sequence>
<evidence type="ECO:0000256" key="1">
    <source>
        <dbReference type="PROSITE-ProRule" id="PRU00339"/>
    </source>
</evidence>
<organism evidence="3 4">
    <name type="scientific">Xylanibacter ruminicola</name>
    <name type="common">Prevotella ruminicola</name>
    <dbReference type="NCBI Taxonomy" id="839"/>
    <lineage>
        <taxon>Bacteria</taxon>
        <taxon>Pseudomonadati</taxon>
        <taxon>Bacteroidota</taxon>
        <taxon>Bacteroidia</taxon>
        <taxon>Bacteroidales</taxon>
        <taxon>Prevotellaceae</taxon>
        <taxon>Xylanibacter</taxon>
    </lineage>
</organism>
<keyword evidence="2" id="KW-0812">Transmembrane</keyword>
<dbReference type="PROSITE" id="PS50005">
    <property type="entry name" value="TPR"/>
    <property type="match status" value="2"/>
</dbReference>
<feature type="repeat" description="TPR" evidence="1">
    <location>
        <begin position="144"/>
        <end position="177"/>
    </location>
</feature>